<dbReference type="OrthoDB" id="2519728at2"/>
<comment type="caution">
    <text evidence="3">The sequence shown here is derived from an EMBL/GenBank/DDBJ whole genome shotgun (WGS) entry which is preliminary data.</text>
</comment>
<keyword evidence="4" id="KW-1185">Reference proteome</keyword>
<feature type="domain" description="Copper amine oxidase-like N-terminal" evidence="2">
    <location>
        <begin position="43"/>
        <end position="149"/>
    </location>
</feature>
<evidence type="ECO:0000313" key="3">
    <source>
        <dbReference type="EMBL" id="KAB2336763.1"/>
    </source>
</evidence>
<evidence type="ECO:0000259" key="2">
    <source>
        <dbReference type="Pfam" id="PF07833"/>
    </source>
</evidence>
<feature type="domain" description="Copper amine oxidase-like N-terminal" evidence="2">
    <location>
        <begin position="169"/>
        <end position="275"/>
    </location>
</feature>
<feature type="signal peptide" evidence="1">
    <location>
        <begin position="1"/>
        <end position="23"/>
    </location>
</feature>
<gene>
    <name evidence="3" type="ORF">F7731_10445</name>
</gene>
<dbReference type="InterPro" id="IPR012854">
    <property type="entry name" value="Cu_amine_oxidase-like_N"/>
</dbReference>
<dbReference type="RefSeq" id="WP_151534718.1">
    <property type="nucleotide sequence ID" value="NZ_WBOS01000003.1"/>
</dbReference>
<name>A0A6L3VC48_9BACI</name>
<organism evidence="3 4">
    <name type="scientific">Cytobacillus depressus</name>
    <dbReference type="NCBI Taxonomy" id="1602942"/>
    <lineage>
        <taxon>Bacteria</taxon>
        <taxon>Bacillati</taxon>
        <taxon>Bacillota</taxon>
        <taxon>Bacilli</taxon>
        <taxon>Bacillales</taxon>
        <taxon>Bacillaceae</taxon>
        <taxon>Cytobacillus</taxon>
    </lineage>
</organism>
<dbReference type="Gene3D" id="3.30.457.10">
    <property type="entry name" value="Copper amine oxidase-like, N-terminal domain"/>
    <property type="match status" value="3"/>
</dbReference>
<proteinExistence type="predicted"/>
<dbReference type="EMBL" id="WBOS01000003">
    <property type="protein sequence ID" value="KAB2336763.1"/>
    <property type="molecule type" value="Genomic_DNA"/>
</dbReference>
<reference evidence="3 4" key="1">
    <citation type="journal article" date="2016" name="Antonie Van Leeuwenhoek">
        <title>Bacillus depressus sp. nov., isolated from soil of a sunflower field.</title>
        <authorList>
            <person name="Wei X."/>
            <person name="Xin D."/>
            <person name="Xin Y."/>
            <person name="Zhang H."/>
            <person name="Wang T."/>
            <person name="Zhang J."/>
        </authorList>
    </citation>
    <scope>NUCLEOTIDE SEQUENCE [LARGE SCALE GENOMIC DNA]</scope>
    <source>
        <strain evidence="3 4">BZ1</strain>
    </source>
</reference>
<keyword evidence="1" id="KW-0732">Signal</keyword>
<sequence>MKVLRVVTSIVLASLLFTSHLEASASALVGKGLYIKSNVTIEINGKNIKIKDPILNKSDHLLLPMRDLYEAIGANVSWDTKSKTASAVKNGKTVALKVNSLVAQVNGKNISMNVAPLLYRDRTYMPLRFVSENFDGIVQWNQAKQKVEITLNDSIGTPTPSEANYVLHMNNKRIIMADPVMVKQGRTYIPADYFYEHLENASGTWGSNQEFELQIAGLNFIFANGKNTVLVNQEPVQIDEVPFLQSGKMYVPVHFIVNALGGNLRMLADKKEMYIYLSQYMFKSDFIEKSFGATPRPELVPSATLEGNRNLLVSDNPETLTPSLIPNSTATLAQHPVTSAAETNEHRVFGWHLNKLGQKVTIGVTIQNTSKSNSIQIMNAKGYAKKSGNSWLNYDIGLPIADAVLNESLQDLESKGIVIQPGETKIIENYELHPGYTVGFLQDLDIRSLNGGESSYTIRTVLAKNNENLTLIQSEPVAIDKLAAHPRGVWPHSTISATFPANTVGSAQVGYNISNDKTDHLLTAQNSLSMINGSVGNPGHFGMVYKVNIPIVNPTWESKTVRLKMAGRGGLYNGAVKMNGQVYLIPTLKPGTEYVELPDFKMNEQTATIQLEVMHAGGASLPVAIYVETR</sequence>
<dbReference type="AlphaFoldDB" id="A0A6L3VC48"/>
<protein>
    <submittedName>
        <fullName evidence="3">Copper amine oxidase N-terminal domain-containing protein</fullName>
    </submittedName>
</protein>
<dbReference type="InterPro" id="IPR036582">
    <property type="entry name" value="Mao_N_sf"/>
</dbReference>
<accession>A0A6L3VC48</accession>
<dbReference type="SUPFAM" id="SSF55383">
    <property type="entry name" value="Copper amine oxidase, domain N"/>
    <property type="match status" value="3"/>
</dbReference>
<dbReference type="Proteomes" id="UP000481030">
    <property type="component" value="Unassembled WGS sequence"/>
</dbReference>
<evidence type="ECO:0000256" key="1">
    <source>
        <dbReference type="SAM" id="SignalP"/>
    </source>
</evidence>
<evidence type="ECO:0000313" key="4">
    <source>
        <dbReference type="Proteomes" id="UP000481030"/>
    </source>
</evidence>
<feature type="chain" id="PRO_5039040766" evidence="1">
    <location>
        <begin position="24"/>
        <end position="630"/>
    </location>
</feature>
<dbReference type="Pfam" id="PF07833">
    <property type="entry name" value="Cu_amine_oxidN1"/>
    <property type="match status" value="2"/>
</dbReference>